<evidence type="ECO:0000313" key="4">
    <source>
        <dbReference type="EMBL" id="MRD46963.1"/>
    </source>
</evidence>
<evidence type="ECO:0000313" key="5">
    <source>
        <dbReference type="Proteomes" id="UP000487350"/>
    </source>
</evidence>
<dbReference type="Proteomes" id="UP000487350">
    <property type="component" value="Unassembled WGS sequence"/>
</dbReference>
<dbReference type="OrthoDB" id="9799092at2"/>
<reference evidence="4 5" key="1">
    <citation type="submission" date="2019-11" db="EMBL/GenBank/DDBJ databases">
        <title>Caenimonas koreensis gen. nov., sp. nov., isolated from activated sludge.</title>
        <authorList>
            <person name="Seung H.R."/>
        </authorList>
    </citation>
    <scope>NUCLEOTIDE SEQUENCE [LARGE SCALE GENOMIC DNA]</scope>
    <source>
        <strain evidence="4 5">EMB320</strain>
    </source>
</reference>
<dbReference type="InterPro" id="IPR000182">
    <property type="entry name" value="GNAT_dom"/>
</dbReference>
<keyword evidence="2" id="KW-0012">Acyltransferase</keyword>
<dbReference type="PANTHER" id="PTHR43877">
    <property type="entry name" value="AMINOALKYLPHOSPHONATE N-ACETYLTRANSFERASE-RELATED-RELATED"/>
    <property type="match status" value="1"/>
</dbReference>
<gene>
    <name evidence="4" type="ORF">GHT07_06720</name>
</gene>
<organism evidence="4 5">
    <name type="scientific">Caenimonas koreensis DSM 17982</name>
    <dbReference type="NCBI Taxonomy" id="1121255"/>
    <lineage>
        <taxon>Bacteria</taxon>
        <taxon>Pseudomonadati</taxon>
        <taxon>Pseudomonadota</taxon>
        <taxon>Betaproteobacteria</taxon>
        <taxon>Burkholderiales</taxon>
        <taxon>Comamonadaceae</taxon>
        <taxon>Caenimonas</taxon>
    </lineage>
</organism>
<keyword evidence="1 4" id="KW-0808">Transferase</keyword>
<sequence length="169" mass="19194">MEIRRLGPDDAPAYRALRMRALWEFPEAFTSSFEEDQKQPIEAWEVRLSSEHMIFWGALQGEQLCGMVGMERERRAKSRHKATMIGMYVAQEFFGTGMGRALVDVLLDHARAIGLEVVVLTVTEGNTVATNLYERAGFRSFGIEPRAIKVEGRLFGKNHMYIELNPSTP</sequence>
<dbReference type="PROSITE" id="PS51186">
    <property type="entry name" value="GNAT"/>
    <property type="match status" value="1"/>
</dbReference>
<dbReference type="EMBL" id="WJBU01000005">
    <property type="protein sequence ID" value="MRD46963.1"/>
    <property type="molecule type" value="Genomic_DNA"/>
</dbReference>
<evidence type="ECO:0000256" key="1">
    <source>
        <dbReference type="ARBA" id="ARBA00022679"/>
    </source>
</evidence>
<dbReference type="InterPro" id="IPR016181">
    <property type="entry name" value="Acyl_CoA_acyltransferase"/>
</dbReference>
<dbReference type="GO" id="GO:0016747">
    <property type="term" value="F:acyltransferase activity, transferring groups other than amino-acyl groups"/>
    <property type="evidence" value="ECO:0007669"/>
    <property type="project" value="InterPro"/>
</dbReference>
<dbReference type="Pfam" id="PF00583">
    <property type="entry name" value="Acetyltransf_1"/>
    <property type="match status" value="1"/>
</dbReference>
<proteinExistence type="predicted"/>
<keyword evidence="5" id="KW-1185">Reference proteome</keyword>
<dbReference type="SUPFAM" id="SSF55729">
    <property type="entry name" value="Acyl-CoA N-acyltransferases (Nat)"/>
    <property type="match status" value="1"/>
</dbReference>
<dbReference type="Gene3D" id="3.40.630.30">
    <property type="match status" value="1"/>
</dbReference>
<accession>A0A844B1E0</accession>
<evidence type="ECO:0000259" key="3">
    <source>
        <dbReference type="PROSITE" id="PS51186"/>
    </source>
</evidence>
<dbReference type="AlphaFoldDB" id="A0A844B1E0"/>
<dbReference type="CDD" id="cd04301">
    <property type="entry name" value="NAT_SF"/>
    <property type="match status" value="1"/>
</dbReference>
<feature type="domain" description="N-acetyltransferase" evidence="3">
    <location>
        <begin position="1"/>
        <end position="165"/>
    </location>
</feature>
<dbReference type="RefSeq" id="WP_153584283.1">
    <property type="nucleotide sequence ID" value="NZ_WJBU01000005.1"/>
</dbReference>
<name>A0A844B1E0_9BURK</name>
<protein>
    <submittedName>
        <fullName evidence="4">GNAT family N-acetyltransferase</fullName>
    </submittedName>
</protein>
<evidence type="ECO:0000256" key="2">
    <source>
        <dbReference type="ARBA" id="ARBA00023315"/>
    </source>
</evidence>
<dbReference type="InterPro" id="IPR050832">
    <property type="entry name" value="Bact_Acetyltransf"/>
</dbReference>
<comment type="caution">
    <text evidence="4">The sequence shown here is derived from an EMBL/GenBank/DDBJ whole genome shotgun (WGS) entry which is preliminary data.</text>
</comment>